<dbReference type="OrthoDB" id="10255118at2759"/>
<evidence type="ECO:0000256" key="6">
    <source>
        <dbReference type="ARBA" id="ARBA00023135"/>
    </source>
</evidence>
<dbReference type="InterPro" id="IPR038253">
    <property type="entry name" value="SRP68_N_sf"/>
</dbReference>
<dbReference type="EMBL" id="SNRW01003051">
    <property type="protein sequence ID" value="KAA6390936.1"/>
    <property type="molecule type" value="Genomic_DNA"/>
</dbReference>
<dbReference type="Pfam" id="PF16969">
    <property type="entry name" value="SRP68"/>
    <property type="match status" value="1"/>
</dbReference>
<accession>A0A5J4W8H4</accession>
<proteinExistence type="inferred from homology"/>
<evidence type="ECO:0000256" key="7">
    <source>
        <dbReference type="ARBA" id="ARBA00023242"/>
    </source>
</evidence>
<keyword evidence="8" id="KW-0687">Ribonucleoprotein</keyword>
<comment type="subcellular location">
    <subcellularLocation>
        <location evidence="1">Cytoplasm</location>
    </subcellularLocation>
    <subcellularLocation>
        <location evidence="2">Nucleus</location>
        <location evidence="2">Nucleolus</location>
    </subcellularLocation>
</comment>
<dbReference type="GO" id="GO:0005047">
    <property type="term" value="F:signal recognition particle binding"/>
    <property type="evidence" value="ECO:0007669"/>
    <property type="project" value="InterPro"/>
</dbReference>
<dbReference type="Proteomes" id="UP000324800">
    <property type="component" value="Unassembled WGS sequence"/>
</dbReference>
<dbReference type="GO" id="GO:0008312">
    <property type="term" value="F:7S RNA binding"/>
    <property type="evidence" value="ECO:0007669"/>
    <property type="project" value="InterPro"/>
</dbReference>
<dbReference type="GO" id="GO:0005786">
    <property type="term" value="C:signal recognition particle, endoplasmic reticulum targeting"/>
    <property type="evidence" value="ECO:0007669"/>
    <property type="project" value="UniProtKB-KW"/>
</dbReference>
<comment type="caution">
    <text evidence="10">The sequence shown here is derived from an EMBL/GenBank/DDBJ whole genome shotgun (WGS) entry which is preliminary data.</text>
</comment>
<keyword evidence="4" id="KW-0963">Cytoplasm</keyword>
<dbReference type="Gene3D" id="1.10.3450.40">
    <property type="entry name" value="Signal recognition particle, SRP68 subunit, RNA-binding domain"/>
    <property type="match status" value="1"/>
</dbReference>
<keyword evidence="5" id="KW-0694">RNA-binding</keyword>
<dbReference type="AlphaFoldDB" id="A0A5J4W8H4"/>
<evidence type="ECO:0000256" key="1">
    <source>
        <dbReference type="ARBA" id="ARBA00004496"/>
    </source>
</evidence>
<evidence type="ECO:0000256" key="2">
    <source>
        <dbReference type="ARBA" id="ARBA00004604"/>
    </source>
</evidence>
<organism evidence="10 11">
    <name type="scientific">Streblomastix strix</name>
    <dbReference type="NCBI Taxonomy" id="222440"/>
    <lineage>
        <taxon>Eukaryota</taxon>
        <taxon>Metamonada</taxon>
        <taxon>Preaxostyla</taxon>
        <taxon>Oxymonadida</taxon>
        <taxon>Streblomastigidae</taxon>
        <taxon>Streblomastix</taxon>
    </lineage>
</organism>
<evidence type="ECO:0000256" key="5">
    <source>
        <dbReference type="ARBA" id="ARBA00022884"/>
    </source>
</evidence>
<evidence type="ECO:0000256" key="9">
    <source>
        <dbReference type="ARBA" id="ARBA00029498"/>
    </source>
</evidence>
<evidence type="ECO:0000256" key="4">
    <source>
        <dbReference type="ARBA" id="ARBA00022490"/>
    </source>
</evidence>
<dbReference type="GO" id="GO:0006614">
    <property type="term" value="P:SRP-dependent cotranslational protein targeting to membrane"/>
    <property type="evidence" value="ECO:0007669"/>
    <property type="project" value="InterPro"/>
</dbReference>
<evidence type="ECO:0000256" key="8">
    <source>
        <dbReference type="ARBA" id="ARBA00023274"/>
    </source>
</evidence>
<name>A0A5J4W8H4_9EUKA</name>
<dbReference type="GO" id="GO:0005730">
    <property type="term" value="C:nucleolus"/>
    <property type="evidence" value="ECO:0007669"/>
    <property type="project" value="UniProtKB-SubCell"/>
</dbReference>
<protein>
    <recommendedName>
        <fullName evidence="9">Signal recognition particle subunit SRP68</fullName>
    </recommendedName>
</protein>
<dbReference type="PANTHER" id="PTHR12860:SF0">
    <property type="entry name" value="SIGNAL RECOGNITION PARTICLE SUBUNIT SRP68"/>
    <property type="match status" value="1"/>
</dbReference>
<dbReference type="GO" id="GO:0030942">
    <property type="term" value="F:endoplasmic reticulum signal peptide binding"/>
    <property type="evidence" value="ECO:0007669"/>
    <property type="project" value="InterPro"/>
</dbReference>
<keyword evidence="7" id="KW-0539">Nucleus</keyword>
<gene>
    <name evidence="10" type="ORF">EZS28_013536</name>
</gene>
<comment type="similarity">
    <text evidence="3">Belongs to the SRP68 family.</text>
</comment>
<reference evidence="10 11" key="1">
    <citation type="submission" date="2019-03" db="EMBL/GenBank/DDBJ databases">
        <title>Single cell metagenomics reveals metabolic interactions within the superorganism composed of flagellate Streblomastix strix and complex community of Bacteroidetes bacteria on its surface.</title>
        <authorList>
            <person name="Treitli S.C."/>
            <person name="Kolisko M."/>
            <person name="Husnik F."/>
            <person name="Keeling P."/>
            <person name="Hampl V."/>
        </authorList>
    </citation>
    <scope>NUCLEOTIDE SEQUENCE [LARGE SCALE GENOMIC DNA]</scope>
    <source>
        <strain evidence="10">ST1C</strain>
    </source>
</reference>
<evidence type="ECO:0000256" key="3">
    <source>
        <dbReference type="ARBA" id="ARBA00009352"/>
    </source>
</evidence>
<keyword evidence="6" id="KW-0733">Signal recognition particle</keyword>
<sequence length="199" mass="23072">MSLQFIPTLAANIILELVFPVTNTFVFRNVHTPLNSCSDRLHHLRKQTGLVWRRKQGKNAPIFQSRIENTKIMEILLLLAERTWACAEQLSRENSTNEAHKTQHALARYKKAELHARRLRDACAVSADPETLTEARAYFDWIAGNLALKVNNWRLALCNFLYIRVFLQLLGNVGSSSHRAFLMRMFQDVDQKIQYFVMN</sequence>
<evidence type="ECO:0000313" key="10">
    <source>
        <dbReference type="EMBL" id="KAA6390936.1"/>
    </source>
</evidence>
<dbReference type="InterPro" id="IPR026258">
    <property type="entry name" value="SRP68"/>
</dbReference>
<evidence type="ECO:0000313" key="11">
    <source>
        <dbReference type="Proteomes" id="UP000324800"/>
    </source>
</evidence>
<dbReference type="PANTHER" id="PTHR12860">
    <property type="entry name" value="SIGNAL RECOGNITION PARTICLE 68 KDA PROTEIN"/>
    <property type="match status" value="1"/>
</dbReference>